<comment type="caution">
    <text evidence="2">The sequence shown here is derived from an EMBL/GenBank/DDBJ whole genome shotgun (WGS) entry which is preliminary data.</text>
</comment>
<dbReference type="Proteomes" id="UP001597399">
    <property type="component" value="Unassembled WGS sequence"/>
</dbReference>
<sequence>MKQVLAGNSTINEILIEQNEKEPMMQTAKLTHNVLDVVLKMPGLKVNRKEFFRRSFPKEDLERLIKIGPVNYFGQAELEKRAAQLIHNATLKSSAMSFAAGIPGGLAIAATIPADTTQFYAIALRLAQELGYLYGREELWNNQELATKRGRETLILYLGAMLGVSGTGAMLRVLSSKLAAGALERIPQKSLEQTIYYPLIRKVAAFFGAKMTKSTFARGVSKIVPVLGGAMAGGITYVTMKPMARRLQKELAAGMVDNPDLLEQT</sequence>
<accession>A0ABW5RYZ1</accession>
<evidence type="ECO:0000313" key="3">
    <source>
        <dbReference type="Proteomes" id="UP001597399"/>
    </source>
</evidence>
<keyword evidence="1" id="KW-0812">Transmembrane</keyword>
<reference evidence="3" key="1">
    <citation type="journal article" date="2019" name="Int. J. Syst. Evol. Microbiol.">
        <title>The Global Catalogue of Microorganisms (GCM) 10K type strain sequencing project: providing services to taxonomists for standard genome sequencing and annotation.</title>
        <authorList>
            <consortium name="The Broad Institute Genomics Platform"/>
            <consortium name="The Broad Institute Genome Sequencing Center for Infectious Disease"/>
            <person name="Wu L."/>
            <person name="Ma J."/>
        </authorList>
    </citation>
    <scope>NUCLEOTIDE SEQUENCE [LARGE SCALE GENOMIC DNA]</scope>
    <source>
        <strain evidence="3">TISTR 2466</strain>
    </source>
</reference>
<evidence type="ECO:0008006" key="4">
    <source>
        <dbReference type="Google" id="ProtNLM"/>
    </source>
</evidence>
<feature type="transmembrane region" description="Helical" evidence="1">
    <location>
        <begin position="154"/>
        <end position="174"/>
    </location>
</feature>
<evidence type="ECO:0000313" key="2">
    <source>
        <dbReference type="EMBL" id="MFD2692368.1"/>
    </source>
</evidence>
<dbReference type="RefSeq" id="WP_253059312.1">
    <property type="nucleotide sequence ID" value="NZ_JAMXWM010000004.1"/>
</dbReference>
<feature type="transmembrane region" description="Helical" evidence="1">
    <location>
        <begin position="223"/>
        <end position="240"/>
    </location>
</feature>
<keyword evidence="1" id="KW-1133">Transmembrane helix</keyword>
<name>A0ABW5RYZ1_9BACL</name>
<keyword evidence="1" id="KW-0472">Membrane</keyword>
<proteinExistence type="predicted"/>
<protein>
    <recommendedName>
        <fullName evidence="4">Bacteriochlorophyll 4-vinyl reductase</fullName>
    </recommendedName>
</protein>
<evidence type="ECO:0000256" key="1">
    <source>
        <dbReference type="SAM" id="Phobius"/>
    </source>
</evidence>
<organism evidence="2 3">
    <name type="scientific">Sporolactobacillus shoreicorticis</name>
    <dbReference type="NCBI Taxonomy" id="1923877"/>
    <lineage>
        <taxon>Bacteria</taxon>
        <taxon>Bacillati</taxon>
        <taxon>Bacillota</taxon>
        <taxon>Bacilli</taxon>
        <taxon>Bacillales</taxon>
        <taxon>Sporolactobacillaceae</taxon>
        <taxon>Sporolactobacillus</taxon>
    </lineage>
</organism>
<dbReference type="EMBL" id="JBHUMQ010000003">
    <property type="protein sequence ID" value="MFD2692368.1"/>
    <property type="molecule type" value="Genomic_DNA"/>
</dbReference>
<gene>
    <name evidence="2" type="ORF">ACFSUE_01745</name>
</gene>
<keyword evidence="3" id="KW-1185">Reference proteome</keyword>